<accession>A0A6I8LRX7</accession>
<gene>
    <name evidence="2" type="ORF">AA23TX_03678</name>
</gene>
<keyword evidence="3" id="KW-1185">Reference proteome</keyword>
<dbReference type="EMBL" id="CABVGP010000001">
    <property type="protein sequence ID" value="VVJ18657.1"/>
    <property type="molecule type" value="Genomic_DNA"/>
</dbReference>
<dbReference type="PANTHER" id="PTHR48079:SF6">
    <property type="entry name" value="NAD(P)-BINDING DOMAIN-CONTAINING PROTEIN-RELATED"/>
    <property type="match status" value="1"/>
</dbReference>
<dbReference type="GO" id="GO:0005737">
    <property type="term" value="C:cytoplasm"/>
    <property type="evidence" value="ECO:0007669"/>
    <property type="project" value="TreeGrafter"/>
</dbReference>
<dbReference type="Proteomes" id="UP000399805">
    <property type="component" value="Unassembled WGS sequence"/>
</dbReference>
<dbReference type="InterPro" id="IPR036291">
    <property type="entry name" value="NAD(P)-bd_dom_sf"/>
</dbReference>
<dbReference type="GO" id="GO:0004029">
    <property type="term" value="F:aldehyde dehydrogenase (NAD+) activity"/>
    <property type="evidence" value="ECO:0007669"/>
    <property type="project" value="TreeGrafter"/>
</dbReference>
<dbReference type="AlphaFoldDB" id="A0A6I8LRX7"/>
<proteinExistence type="predicted"/>
<evidence type="ECO:0000313" key="3">
    <source>
        <dbReference type="Proteomes" id="UP000399805"/>
    </source>
</evidence>
<protein>
    <recommendedName>
        <fullName evidence="1">NAD-dependent epimerase/dehydratase domain-containing protein</fullName>
    </recommendedName>
</protein>
<dbReference type="Pfam" id="PF01370">
    <property type="entry name" value="Epimerase"/>
    <property type="match status" value="1"/>
</dbReference>
<evidence type="ECO:0000313" key="2">
    <source>
        <dbReference type="EMBL" id="VVJ18657.1"/>
    </source>
</evidence>
<organism evidence="2 3">
    <name type="scientific">Amycolatopsis camponoti</name>
    <dbReference type="NCBI Taxonomy" id="2606593"/>
    <lineage>
        <taxon>Bacteria</taxon>
        <taxon>Bacillati</taxon>
        <taxon>Actinomycetota</taxon>
        <taxon>Actinomycetes</taxon>
        <taxon>Pseudonocardiales</taxon>
        <taxon>Pseudonocardiaceae</taxon>
        <taxon>Amycolatopsis</taxon>
    </lineage>
</organism>
<dbReference type="InterPro" id="IPR051783">
    <property type="entry name" value="NAD(P)-dependent_oxidoreduct"/>
</dbReference>
<evidence type="ECO:0000259" key="1">
    <source>
        <dbReference type="Pfam" id="PF01370"/>
    </source>
</evidence>
<name>A0A6I8LRX7_9PSEU</name>
<dbReference type="InterPro" id="IPR001509">
    <property type="entry name" value="Epimerase_deHydtase"/>
</dbReference>
<dbReference type="PANTHER" id="PTHR48079">
    <property type="entry name" value="PROTEIN YEEZ"/>
    <property type="match status" value="1"/>
</dbReference>
<reference evidence="2 3" key="1">
    <citation type="submission" date="2019-09" db="EMBL/GenBank/DDBJ databases">
        <authorList>
            <person name="Leyn A S."/>
        </authorList>
    </citation>
    <scope>NUCLEOTIDE SEQUENCE [LARGE SCALE GENOMIC DNA]</scope>
    <source>
        <strain evidence="2">AA231_1</strain>
    </source>
</reference>
<feature type="domain" description="NAD-dependent epimerase/dehydratase" evidence="1">
    <location>
        <begin position="62"/>
        <end position="290"/>
    </location>
</feature>
<dbReference type="Gene3D" id="3.40.50.720">
    <property type="entry name" value="NAD(P)-binding Rossmann-like Domain"/>
    <property type="match status" value="1"/>
</dbReference>
<sequence>MSDGTVLTAVARAFPAGHGSGWHCPLRTGRRPDRRRNRHRRIPRDLVWFHLGVTGYAPGVRIVITGATGNVGTALLDALEPGHHDVVGLARRLPDTTAEPYRAAGWRAVDIGEPGADRELAELFEGADAVVHLAWAISPVRGDPPMWRTNDHGTRHVLSAAAAADVPHLVVASSVAAYGPAPRREKVPEAHPCTGIAHSAYSRGKAALETLLDRFEERHPEVGVARLRPCAVLHRRAAGEFARWLLDPVVPARLVGGRGLPVPLWTDLRAQAVHTSDVAGAIRRILDTRFTGAVNLAAPEVLDADMLAAIVGGVRVPVPKPLVQVAARAAWWTGALPLHPGWLELADRAALADTTLAETALGWQPRYDAASAVGELVAGLRSGAGAASAPLAPPRRDGALARLRSLVRVGPSHQSQS</sequence>
<dbReference type="SUPFAM" id="SSF51735">
    <property type="entry name" value="NAD(P)-binding Rossmann-fold domains"/>
    <property type="match status" value="1"/>
</dbReference>